<comment type="similarity">
    <text evidence="1">Belongs to the peptidase S8 family.</text>
</comment>
<evidence type="ECO:0000256" key="3">
    <source>
        <dbReference type="ARBA" id="ARBA00022801"/>
    </source>
</evidence>
<reference evidence="6" key="1">
    <citation type="journal article" date="2014" name="Front. Microbiol.">
        <title>High frequency of phylogenetically diverse reductive dehalogenase-homologous genes in deep subseafloor sedimentary metagenomes.</title>
        <authorList>
            <person name="Kawai M."/>
            <person name="Futagami T."/>
            <person name="Toyoda A."/>
            <person name="Takaki Y."/>
            <person name="Nishi S."/>
            <person name="Hori S."/>
            <person name="Arai W."/>
            <person name="Tsubouchi T."/>
            <person name="Morono Y."/>
            <person name="Uchiyama I."/>
            <person name="Ito T."/>
            <person name="Fujiyama A."/>
            <person name="Inagaki F."/>
            <person name="Takami H."/>
        </authorList>
    </citation>
    <scope>NUCLEOTIDE SEQUENCE</scope>
    <source>
        <strain evidence="6">Expedition CK06-06</strain>
    </source>
</reference>
<feature type="non-terminal residue" evidence="6">
    <location>
        <position position="1"/>
    </location>
</feature>
<organism evidence="6">
    <name type="scientific">marine sediment metagenome</name>
    <dbReference type="NCBI Taxonomy" id="412755"/>
    <lineage>
        <taxon>unclassified sequences</taxon>
        <taxon>metagenomes</taxon>
        <taxon>ecological metagenomes</taxon>
    </lineage>
</organism>
<keyword evidence="2" id="KW-0645">Protease</keyword>
<dbReference type="PANTHER" id="PTHR43806:SF11">
    <property type="entry name" value="CEREVISIN-RELATED"/>
    <property type="match status" value="1"/>
</dbReference>
<keyword evidence="4" id="KW-0720">Serine protease</keyword>
<comment type="caution">
    <text evidence="6">The sequence shown here is derived from an EMBL/GenBank/DDBJ whole genome shotgun (WGS) entry which is preliminary data.</text>
</comment>
<protein>
    <recommendedName>
        <fullName evidence="5">Peptidase S8/S53 domain-containing protein</fullName>
    </recommendedName>
</protein>
<dbReference type="Gene3D" id="3.40.50.200">
    <property type="entry name" value="Peptidase S8/S53 domain"/>
    <property type="match status" value="1"/>
</dbReference>
<evidence type="ECO:0000256" key="1">
    <source>
        <dbReference type="ARBA" id="ARBA00011073"/>
    </source>
</evidence>
<evidence type="ECO:0000256" key="4">
    <source>
        <dbReference type="ARBA" id="ARBA00022825"/>
    </source>
</evidence>
<name>X1HEY6_9ZZZZ</name>
<keyword evidence="3" id="KW-0378">Hydrolase</keyword>
<sequence>DGTAGSQCGVAPDARIMSLKVLSSAGGGNESDVWESMQYSIDNGAQVISMSLGWQHAWGPNRQQWRNMCNAVLAGGIIMSVAAGNEGDEQGTYPIPDNVRTPGDVPPPWLHPDQALIGGLSAVVTVGATNSSDVIANFSSRGPVTWESINPWFDYPYNPEMGLIDPDVCAPGVNIKSLSYSGDNLYASGWNGTSMATPHVAGAIALMLEKNPNITQAFIDSVLEVTAVELGNPGKDNTYGSGRIDCYEAVDKTPTLGSPDAPTLISPFDFARLPDTQPLLQFFSNDPQNENIEYRVFWDT</sequence>
<dbReference type="PROSITE" id="PS51892">
    <property type="entry name" value="SUBTILASE"/>
    <property type="match status" value="1"/>
</dbReference>
<feature type="non-terminal residue" evidence="6">
    <location>
        <position position="300"/>
    </location>
</feature>
<dbReference type="PANTHER" id="PTHR43806">
    <property type="entry name" value="PEPTIDASE S8"/>
    <property type="match status" value="1"/>
</dbReference>
<evidence type="ECO:0000313" key="6">
    <source>
        <dbReference type="EMBL" id="GAH55620.1"/>
    </source>
</evidence>
<feature type="domain" description="Peptidase S8/S53" evidence="5">
    <location>
        <begin position="8"/>
        <end position="242"/>
    </location>
</feature>
<dbReference type="GO" id="GO:0006508">
    <property type="term" value="P:proteolysis"/>
    <property type="evidence" value="ECO:0007669"/>
    <property type="project" value="UniProtKB-KW"/>
</dbReference>
<dbReference type="InterPro" id="IPR036852">
    <property type="entry name" value="Peptidase_S8/S53_dom_sf"/>
</dbReference>
<gene>
    <name evidence="6" type="ORF">S03H2_28289</name>
</gene>
<dbReference type="EMBL" id="BARU01017041">
    <property type="protein sequence ID" value="GAH55620.1"/>
    <property type="molecule type" value="Genomic_DNA"/>
</dbReference>
<dbReference type="AlphaFoldDB" id="X1HEY6"/>
<dbReference type="InterPro" id="IPR050131">
    <property type="entry name" value="Peptidase_S8_subtilisin-like"/>
</dbReference>
<proteinExistence type="inferred from homology"/>
<dbReference type="PROSITE" id="PS00138">
    <property type="entry name" value="SUBTILASE_SER"/>
    <property type="match status" value="1"/>
</dbReference>
<dbReference type="InterPro" id="IPR000209">
    <property type="entry name" value="Peptidase_S8/S53_dom"/>
</dbReference>
<dbReference type="SUPFAM" id="SSF52743">
    <property type="entry name" value="Subtilisin-like"/>
    <property type="match status" value="1"/>
</dbReference>
<evidence type="ECO:0000256" key="2">
    <source>
        <dbReference type="ARBA" id="ARBA00022670"/>
    </source>
</evidence>
<evidence type="ECO:0000259" key="5">
    <source>
        <dbReference type="Pfam" id="PF00082"/>
    </source>
</evidence>
<accession>X1HEY6</accession>
<dbReference type="InterPro" id="IPR023828">
    <property type="entry name" value="Peptidase_S8_Ser-AS"/>
</dbReference>
<dbReference type="GO" id="GO:0004252">
    <property type="term" value="F:serine-type endopeptidase activity"/>
    <property type="evidence" value="ECO:0007669"/>
    <property type="project" value="InterPro"/>
</dbReference>
<dbReference type="Pfam" id="PF00082">
    <property type="entry name" value="Peptidase_S8"/>
    <property type="match status" value="1"/>
</dbReference>